<reference evidence="1 2" key="1">
    <citation type="journal article" date="2018" name="Arch. Microbiol.">
        <title>New insights into the metabolic potential of the phototrophic purple bacterium Rhodopila globiformis DSM 161(T) from its draft genome sequence and evidence for a vanadium-dependent nitrogenase.</title>
        <authorList>
            <person name="Imhoff J.F."/>
            <person name="Rahn T."/>
            <person name="Kunzel S."/>
            <person name="Neulinger S.C."/>
        </authorList>
    </citation>
    <scope>NUCLEOTIDE SEQUENCE [LARGE SCALE GENOMIC DNA]</scope>
    <source>
        <strain evidence="1 2">DSM 16996</strain>
    </source>
</reference>
<organism evidence="1 2">
    <name type="scientific">Rhodoblastus sphagnicola</name>
    <dbReference type="NCBI Taxonomy" id="333368"/>
    <lineage>
        <taxon>Bacteria</taxon>
        <taxon>Pseudomonadati</taxon>
        <taxon>Pseudomonadota</taxon>
        <taxon>Alphaproteobacteria</taxon>
        <taxon>Hyphomicrobiales</taxon>
        <taxon>Rhodoblastaceae</taxon>
        <taxon>Rhodoblastus</taxon>
    </lineage>
</organism>
<protein>
    <submittedName>
        <fullName evidence="1">Uncharacterized protein</fullName>
    </submittedName>
</protein>
<comment type="caution">
    <text evidence="1">The sequence shown here is derived from an EMBL/GenBank/DDBJ whole genome shotgun (WGS) entry which is preliminary data.</text>
</comment>
<dbReference type="Proteomes" id="UP000239089">
    <property type="component" value="Unassembled WGS sequence"/>
</dbReference>
<proteinExistence type="predicted"/>
<keyword evidence="2" id="KW-1185">Reference proteome</keyword>
<gene>
    <name evidence="1" type="ORF">CCR94_16420</name>
</gene>
<accession>A0A2S6N2X2</accession>
<evidence type="ECO:0000313" key="2">
    <source>
        <dbReference type="Proteomes" id="UP000239089"/>
    </source>
</evidence>
<evidence type="ECO:0000313" key="1">
    <source>
        <dbReference type="EMBL" id="PPQ28975.1"/>
    </source>
</evidence>
<name>A0A2S6N2X2_9HYPH</name>
<dbReference type="AlphaFoldDB" id="A0A2S6N2X2"/>
<sequence>MLALNPSAADLRSWCAAQRNLDSATTRTAQLVAAMRAITALVAQCKAVAATPDELSAMLEMLTQNAETILAHLDAVASQAV</sequence>
<dbReference type="EMBL" id="NHSJ01000100">
    <property type="protein sequence ID" value="PPQ28975.1"/>
    <property type="molecule type" value="Genomic_DNA"/>
</dbReference>